<dbReference type="AlphaFoldDB" id="A0A5B7FHR6"/>
<feature type="signal peptide" evidence="1">
    <location>
        <begin position="1"/>
        <end position="23"/>
    </location>
</feature>
<reference evidence="2 3" key="1">
    <citation type="submission" date="2019-05" db="EMBL/GenBank/DDBJ databases">
        <title>Another draft genome of Portunus trituberculatus and its Hox gene families provides insights of decapod evolution.</title>
        <authorList>
            <person name="Jeong J.-H."/>
            <person name="Song I."/>
            <person name="Kim S."/>
            <person name="Choi T."/>
            <person name="Kim D."/>
            <person name="Ryu S."/>
            <person name="Kim W."/>
        </authorList>
    </citation>
    <scope>NUCLEOTIDE SEQUENCE [LARGE SCALE GENOMIC DNA]</scope>
    <source>
        <tissue evidence="2">Muscle</tissue>
    </source>
</reference>
<comment type="caution">
    <text evidence="2">The sequence shown here is derived from an EMBL/GenBank/DDBJ whole genome shotgun (WGS) entry which is preliminary data.</text>
</comment>
<organism evidence="2 3">
    <name type="scientific">Portunus trituberculatus</name>
    <name type="common">Swimming crab</name>
    <name type="synonym">Neptunus trituberculatus</name>
    <dbReference type="NCBI Taxonomy" id="210409"/>
    <lineage>
        <taxon>Eukaryota</taxon>
        <taxon>Metazoa</taxon>
        <taxon>Ecdysozoa</taxon>
        <taxon>Arthropoda</taxon>
        <taxon>Crustacea</taxon>
        <taxon>Multicrustacea</taxon>
        <taxon>Malacostraca</taxon>
        <taxon>Eumalacostraca</taxon>
        <taxon>Eucarida</taxon>
        <taxon>Decapoda</taxon>
        <taxon>Pleocyemata</taxon>
        <taxon>Brachyura</taxon>
        <taxon>Eubrachyura</taxon>
        <taxon>Portunoidea</taxon>
        <taxon>Portunidae</taxon>
        <taxon>Portuninae</taxon>
        <taxon>Portunus</taxon>
    </lineage>
</organism>
<protein>
    <recommendedName>
        <fullName evidence="4">Endonuclease/exonuclease/phosphatase domain-containing protein</fullName>
    </recommendedName>
</protein>
<feature type="chain" id="PRO_5023008857" description="Endonuclease/exonuclease/phosphatase domain-containing protein" evidence="1">
    <location>
        <begin position="24"/>
        <end position="178"/>
    </location>
</feature>
<sequence length="178" mass="19802">MCAMTLLALVPTLLSLSNFPTSGYDLVTLKLNSSVLFISPLTLLNLTSKVEHNLSLYPFAQILILRDFNVHHQLWLSSPFTDLPGELAFNFLIIHDLDQLVQHPTRIPDRLGDTVTRPTFLISSSPLTLLLMLSPFHLRWAPPITISFMYLVLFLQSLRRIPQSEGASGVLPVPAGGT</sequence>
<keyword evidence="1" id="KW-0732">Signal</keyword>
<evidence type="ECO:0000313" key="2">
    <source>
        <dbReference type="EMBL" id="MPC46012.1"/>
    </source>
</evidence>
<proteinExistence type="predicted"/>
<dbReference type="EMBL" id="VSRR010006995">
    <property type="protein sequence ID" value="MPC46012.1"/>
    <property type="molecule type" value="Genomic_DNA"/>
</dbReference>
<name>A0A5B7FHR6_PORTR</name>
<keyword evidence="3" id="KW-1185">Reference proteome</keyword>
<evidence type="ECO:0008006" key="4">
    <source>
        <dbReference type="Google" id="ProtNLM"/>
    </source>
</evidence>
<gene>
    <name evidence="2" type="ORF">E2C01_039719</name>
</gene>
<evidence type="ECO:0000256" key="1">
    <source>
        <dbReference type="SAM" id="SignalP"/>
    </source>
</evidence>
<dbReference type="Proteomes" id="UP000324222">
    <property type="component" value="Unassembled WGS sequence"/>
</dbReference>
<evidence type="ECO:0000313" key="3">
    <source>
        <dbReference type="Proteomes" id="UP000324222"/>
    </source>
</evidence>
<accession>A0A5B7FHR6</accession>